<comment type="caution">
    <text evidence="2">The sequence shown here is derived from an EMBL/GenBank/DDBJ whole genome shotgun (WGS) entry which is preliminary data.</text>
</comment>
<dbReference type="EMBL" id="JBHFAB010000019">
    <property type="protein sequence ID" value="MFC1419640.1"/>
    <property type="molecule type" value="Genomic_DNA"/>
</dbReference>
<evidence type="ECO:0000259" key="1">
    <source>
        <dbReference type="Pfam" id="PF10022"/>
    </source>
</evidence>
<dbReference type="PANTHER" id="PTHR35339">
    <property type="entry name" value="LINALOOL DEHYDRATASE_ISOMERASE DOMAIN-CONTAINING PROTEIN"/>
    <property type="match status" value="1"/>
</dbReference>
<name>A0ABV6W0V9_9ACTN</name>
<dbReference type="RefSeq" id="WP_380539299.1">
    <property type="nucleotide sequence ID" value="NZ_JBHFAB010000019.1"/>
</dbReference>
<organism evidence="2 3">
    <name type="scientific">Streptacidiphilus cavernicola</name>
    <dbReference type="NCBI Taxonomy" id="3342716"/>
    <lineage>
        <taxon>Bacteria</taxon>
        <taxon>Bacillati</taxon>
        <taxon>Actinomycetota</taxon>
        <taxon>Actinomycetes</taxon>
        <taxon>Kitasatosporales</taxon>
        <taxon>Streptomycetaceae</taxon>
        <taxon>Streptacidiphilus</taxon>
    </lineage>
</organism>
<gene>
    <name evidence="2" type="ORF">ACEZDE_23830</name>
</gene>
<dbReference type="InterPro" id="IPR049349">
    <property type="entry name" value="DUF2264_N"/>
</dbReference>
<dbReference type="Pfam" id="PF10022">
    <property type="entry name" value="DUF2264"/>
    <property type="match status" value="1"/>
</dbReference>
<accession>A0ABV6W0V9</accession>
<dbReference type="InterPro" id="IPR016624">
    <property type="entry name" value="UCP014753"/>
</dbReference>
<dbReference type="PANTHER" id="PTHR35339:SF4">
    <property type="entry name" value="LINALOOL DEHYDRATASE_ISOMERASE DOMAIN-CONTAINING PROTEIN"/>
    <property type="match status" value="1"/>
</dbReference>
<reference evidence="2 3" key="1">
    <citation type="submission" date="2024-09" db="EMBL/GenBank/DDBJ databases">
        <authorList>
            <person name="Lee S.D."/>
        </authorList>
    </citation>
    <scope>NUCLEOTIDE SEQUENCE [LARGE SCALE GENOMIC DNA]</scope>
    <source>
        <strain evidence="2 3">N8-3</strain>
    </source>
</reference>
<keyword evidence="3" id="KW-1185">Reference proteome</keyword>
<evidence type="ECO:0000313" key="3">
    <source>
        <dbReference type="Proteomes" id="UP001592531"/>
    </source>
</evidence>
<proteinExistence type="predicted"/>
<evidence type="ECO:0000313" key="2">
    <source>
        <dbReference type="EMBL" id="MFC1419640.1"/>
    </source>
</evidence>
<sequence>MQSWNSPAEDRLLSPYTGWTRAHWERLADRMLDAVARHATPRQALIHLPGPVSGNGRHSDGLEGYARTFLLAAFRIAGARGADGTGALAERYAEGLAAGTDPASPERWPRLAACNQAKVEAASIALGLHETRPWIWDRLDPGVRARVVDWLAEMLGGWVPDNNWVWFRAVVEAFLRSVGGPWRQRDLAHAIERTEDWYAGGGWYADGADGPAPFRNFDHYSGWAMQLYPLWYCRISGEQAEEGLADRYRARLADYLTDLQYLVGADGAPLHQGRSLTYRYAAAAPFWAGQVFGAPALSPGLARRIGSGMVRHFTERGGPDDDGLLSLGWYRPHPPIRQNYSGPASPYWASKGFAGLLLPADHPAWTAVEEQLPVERGDFVRTLHAPGWIASGTRADGIVRIANHGADHADQGEVSRHAYDPFYSRWAYSTATGPELGGPGPVPDAEGAVHPSAPDLALPGGGPLDSHVALLDDRGRPSHRRPLTRLAVNGATAASRFRAHWPQHDGAEGPWLTTASALHGPWEVRVVRVDGDPGGARLRIGGWAVSGAVPPEQRTAADRAEARAADGLVGAVVALHGPESGPLRPGVRASTGRSSFGAHAAVPYLEAAARPGVLYVAAVALGRSLDAAPSVTVDGPSVLIDWSDGSSDRLVLSSGEGAAT</sequence>
<protein>
    <submittedName>
        <fullName evidence="2">DUF2264 domain-containing protein</fullName>
    </submittedName>
</protein>
<dbReference type="Proteomes" id="UP001592531">
    <property type="component" value="Unassembled WGS sequence"/>
</dbReference>
<feature type="domain" description="DUF2264" evidence="1">
    <location>
        <begin position="20"/>
        <end position="371"/>
    </location>
</feature>